<feature type="compositionally biased region" description="Polar residues" evidence="12">
    <location>
        <begin position="731"/>
        <end position="741"/>
    </location>
</feature>
<evidence type="ECO:0000256" key="10">
    <source>
        <dbReference type="ARBA" id="ARBA00034617"/>
    </source>
</evidence>
<keyword evidence="8" id="KW-0413">Isomerase</keyword>
<feature type="compositionally biased region" description="Polar residues" evidence="12">
    <location>
        <begin position="492"/>
        <end position="522"/>
    </location>
</feature>
<dbReference type="Pfam" id="PF09382">
    <property type="entry name" value="RQC"/>
    <property type="match status" value="1"/>
</dbReference>
<feature type="region of interest" description="Disordered" evidence="12">
    <location>
        <begin position="1664"/>
        <end position="1700"/>
    </location>
</feature>
<keyword evidence="7" id="KW-0238">DNA-binding</keyword>
<feature type="compositionally biased region" description="Low complexity" evidence="12">
    <location>
        <begin position="1736"/>
        <end position="1747"/>
    </location>
</feature>
<keyword evidence="3" id="KW-0547">Nucleotide-binding</keyword>
<feature type="domain" description="Helicase ATP-binding" evidence="13">
    <location>
        <begin position="909"/>
        <end position="1090"/>
    </location>
</feature>
<dbReference type="SMART" id="SM00956">
    <property type="entry name" value="RQC"/>
    <property type="match status" value="1"/>
</dbReference>
<sequence>MENSPLSQTRWFLRALRPPWNPLDVQNANAPGRSLEQLFRLGFMTRHNLGDHLPWLLRNVKRSPPSGPQLPAAPDELDQSSSSLRHPPQHSGTPVEPSQTRQGTNSNSSSDSSSTSTSAPTSTSTSVSHSNPLPFPPQPTAANEDQPITRRRGADTVAVMERAMAALSSNSVSHRPTLVTKQQPLTTPASTTGTTPIGSLQRAYSASLIRKPPSSAVQSSKRPASPPSGRDTWKAPSPAITGQTADIDDLFSDAVDLTEADNNDGSSSVLGFGEDQRLWREDFAERPEPVPGQGRKPRREVGSRRKEEVAADGGGNGGGDGDEFPDIDELIQPSSVLRPAARQLSVSPRPDSASMASDLTRATIAARTPAPAVLESDFSSSSRKRKTSSSPSPDNRSAQDGLSVETIIRYKRTRPDVVYDSDEEFTASPTRRSTPGDVSSPDPGGTHSAANQGQDIDVDMSSPPAEAPPQLDAPHSVDPAISSPVQDRASLSGGSTEETPSDEAQPSQESQRNGNSQGSVNSELERNKHVLELLLKRPSVLESQLRLVENQLNSNREEWTKCLRVNAPKEERERVRNARAPLMRKQKALKSAIAEYDAFKELSNKREALVAALTDAFDGGLDTTEDEARLDQLSEEVQDKEAELIGHLVAAGVDDLDFLKDPNDSIAAPDSPNTPVVFATQPSHRSLSNEKKVIPEYNSQVILQTQLSQTQSRKKPEGTPANRPVAPRPLSFSQAHSSATQDKVRSDNVANRPLAEMPDESLFVTDDEEDLMALGSSNALSQPKPAALKLSAPRQRTPAKARGAPVHDYFEGFSDDEEMLAAADSFEQRRSALASDHDRHRARSVLSESSGNAGLPPRTRPLARNAPSTQPKASIRADLMRHPWSADVRRALKDRFRMTEFRHNQLEAINATLAGKDAFVLMPTGGGKSLCYQLPAVVNSGKTRGITIVISPLLSLMTDQVAHLEELNILAKSFNSNLPMNLRSHILGMFNEANPEHFLQLLYVTPEMVIKSPAFRDGLKTLHRKKKLARIVIDEAHCVSHWGHDFRPDYQQIGELRRTFPGVPVMALTATATRNVIADVKHNLHMDGCEVFSQSFDRPNLYYQVILREATFVAGMADLINTKYPGQSGIIYTLSRKSAEGTAESLATKHGIKARYYHAQVDSETRAEVQRLWQRGEVQVVVATIAFGMGIDKPDVRFVIHQHMPKNLEGYYQETGRAGRDGEPSGCYLYFSYADLPSLRRMINQDREYAKVPEQKERLHALLNQMVSYCEKRTCRRVQLLQYFGEKIDASQCRNNCDNCQNGETDEAIEMQDFTDCAVAILLAVRSTAPVTLGRVVEIVTGRNRSKHESVGGFGHCKGMKTYEVQRVAMALHGEGALGDEQMVSRGKVPITHFTIGPLATAYLDGRRRLGLEVPRVGRSLGRARINARAGPLDDEPSDFQSVTSRRPPPSTNISSPVLAVSKKRKAKSALSTFVDEEDEETGYGSSRDLRGNGYKRDHFVVSDNEAEQEEEEEEEEEEAFEPVPHRRLASTRQRQQTLNELGPPISRDTRLEEAGIDDIHLDIVQVFVDKAGEIEENLRNRHGLRRALFTEQQYREMVIRWTTSVAKMYTIRGVDKSKVDLYGAKFAALVQKFHSQYQEMMGKAHHSAAMVASKNRRQEVVDLISDDEDYDMKDSGGLEDDDEDDEENDEEGVQSSRYFASNAGRAASLTRSEAGHVQQWHKQFEELSKPHIGKSSSSQNAPSVSSNRASNSNWRGGKKSYYPKNRGARGGGSSFPRAGSAGGVSKRKSSVSRQFGSGSTSTGSARSKASASKTGSKRPSGSGISLMPH</sequence>
<evidence type="ECO:0000259" key="13">
    <source>
        <dbReference type="PROSITE" id="PS51192"/>
    </source>
</evidence>
<dbReference type="Gene3D" id="3.40.50.300">
    <property type="entry name" value="P-loop containing nucleotide triphosphate hydrolases"/>
    <property type="match status" value="2"/>
</dbReference>
<dbReference type="PANTHER" id="PTHR13710">
    <property type="entry name" value="DNA HELICASE RECQ FAMILY MEMBER"/>
    <property type="match status" value="1"/>
</dbReference>
<evidence type="ECO:0000256" key="1">
    <source>
        <dbReference type="ARBA" id="ARBA00004123"/>
    </source>
</evidence>
<dbReference type="GO" id="GO:0005737">
    <property type="term" value="C:cytoplasm"/>
    <property type="evidence" value="ECO:0007669"/>
    <property type="project" value="TreeGrafter"/>
</dbReference>
<dbReference type="Pfam" id="PF16124">
    <property type="entry name" value="RecQ_Zn_bind"/>
    <property type="match status" value="1"/>
</dbReference>
<dbReference type="SUPFAM" id="SSF52540">
    <property type="entry name" value="P-loop containing nucleoside triphosphate hydrolases"/>
    <property type="match status" value="2"/>
</dbReference>
<evidence type="ECO:0000256" key="5">
    <source>
        <dbReference type="ARBA" id="ARBA00022806"/>
    </source>
</evidence>
<keyword evidence="9" id="KW-0539">Nucleus</keyword>
<evidence type="ECO:0000256" key="9">
    <source>
        <dbReference type="ARBA" id="ARBA00023242"/>
    </source>
</evidence>
<comment type="similarity">
    <text evidence="2">Belongs to the helicase family. RecQ subfamily.</text>
</comment>
<feature type="compositionally biased region" description="Low complexity" evidence="12">
    <location>
        <begin position="360"/>
        <end position="381"/>
    </location>
</feature>
<feature type="region of interest" description="Disordered" evidence="12">
    <location>
        <begin position="280"/>
        <end position="523"/>
    </location>
</feature>
<reference evidence="15 16" key="1">
    <citation type="journal article" date="2016" name="Genome Announc.">
        <title>Genome Sequence of Madurella mycetomatis mm55, Isolated from a Human Mycetoma Case in Sudan.</title>
        <authorList>
            <person name="Smit S."/>
            <person name="Derks M.F."/>
            <person name="Bervoets S."/>
            <person name="Fahal A."/>
            <person name="van Leeuwen W."/>
            <person name="van Belkum A."/>
            <person name="van de Sande W.W."/>
        </authorList>
    </citation>
    <scope>NUCLEOTIDE SEQUENCE [LARGE SCALE GENOMIC DNA]</scope>
    <source>
        <strain evidence="16">mm55</strain>
    </source>
</reference>
<dbReference type="CDD" id="cd18794">
    <property type="entry name" value="SF2_C_RecQ"/>
    <property type="match status" value="1"/>
</dbReference>
<feature type="compositionally biased region" description="Basic and acidic residues" evidence="12">
    <location>
        <begin position="299"/>
        <end position="309"/>
    </location>
</feature>
<dbReference type="GO" id="GO:0043138">
    <property type="term" value="F:3'-5' DNA helicase activity"/>
    <property type="evidence" value="ECO:0007669"/>
    <property type="project" value="UniProtKB-EC"/>
</dbReference>
<dbReference type="GO" id="GO:0031573">
    <property type="term" value="P:mitotic intra-S DNA damage checkpoint signaling"/>
    <property type="evidence" value="ECO:0007669"/>
    <property type="project" value="UniProtKB-ARBA"/>
</dbReference>
<feature type="compositionally biased region" description="Polar residues" evidence="12">
    <location>
        <begin position="427"/>
        <end position="437"/>
    </location>
</feature>
<feature type="compositionally biased region" description="Acidic residues" evidence="12">
    <location>
        <begin position="320"/>
        <end position="329"/>
    </location>
</feature>
<dbReference type="PROSITE" id="PS00690">
    <property type="entry name" value="DEAH_ATP_HELICASE"/>
    <property type="match status" value="1"/>
</dbReference>
<dbReference type="GO" id="GO:0009378">
    <property type="term" value="F:four-way junction helicase activity"/>
    <property type="evidence" value="ECO:0007669"/>
    <property type="project" value="TreeGrafter"/>
</dbReference>
<feature type="region of interest" description="Disordered" evidence="12">
    <location>
        <begin position="167"/>
        <end position="243"/>
    </location>
</feature>
<dbReference type="Pfam" id="PF00270">
    <property type="entry name" value="DEAD"/>
    <property type="match status" value="1"/>
</dbReference>
<name>A0A175W148_9PEZI</name>
<accession>A0A175W148</accession>
<keyword evidence="4" id="KW-0378">Hydrolase</keyword>
<feature type="compositionally biased region" description="Polar residues" evidence="12">
    <location>
        <begin position="167"/>
        <end position="183"/>
    </location>
</feature>
<dbReference type="Proteomes" id="UP000078237">
    <property type="component" value="Unassembled WGS sequence"/>
</dbReference>
<gene>
    <name evidence="15" type="ORF">MMYC01_206093</name>
</gene>
<dbReference type="InterPro" id="IPR032284">
    <property type="entry name" value="RecQ_Zn-bd"/>
</dbReference>
<evidence type="ECO:0000256" key="11">
    <source>
        <dbReference type="ARBA" id="ARBA00034808"/>
    </source>
</evidence>
<feature type="region of interest" description="Disordered" evidence="12">
    <location>
        <begin position="776"/>
        <end position="802"/>
    </location>
</feature>
<feature type="domain" description="Helicase C-terminal" evidence="14">
    <location>
        <begin position="1115"/>
        <end position="1260"/>
    </location>
</feature>
<evidence type="ECO:0000313" key="15">
    <source>
        <dbReference type="EMBL" id="KXX77467.1"/>
    </source>
</evidence>
<dbReference type="PANTHER" id="PTHR13710:SF153">
    <property type="entry name" value="RECQ-LIKE DNA HELICASE BLM"/>
    <property type="match status" value="1"/>
</dbReference>
<dbReference type="AlphaFoldDB" id="A0A175W148"/>
<feature type="compositionally biased region" description="Acidic residues" evidence="12">
    <location>
        <begin position="1665"/>
        <end position="1693"/>
    </location>
</feature>
<dbReference type="FunFam" id="3.40.50.300:FF:000340">
    <property type="entry name" value="Bloom syndrome, RecQ helicase"/>
    <property type="match status" value="1"/>
</dbReference>
<dbReference type="InterPro" id="IPR036388">
    <property type="entry name" value="WH-like_DNA-bd_sf"/>
</dbReference>
<dbReference type="GO" id="GO:0003677">
    <property type="term" value="F:DNA binding"/>
    <property type="evidence" value="ECO:0007669"/>
    <property type="project" value="UniProtKB-KW"/>
</dbReference>
<dbReference type="InterPro" id="IPR027417">
    <property type="entry name" value="P-loop_NTPase"/>
</dbReference>
<feature type="region of interest" description="Disordered" evidence="12">
    <location>
        <begin position="60"/>
        <end position="149"/>
    </location>
</feature>
<organism evidence="15 16">
    <name type="scientific">Madurella mycetomatis</name>
    <dbReference type="NCBI Taxonomy" id="100816"/>
    <lineage>
        <taxon>Eukaryota</taxon>
        <taxon>Fungi</taxon>
        <taxon>Dikarya</taxon>
        <taxon>Ascomycota</taxon>
        <taxon>Pezizomycotina</taxon>
        <taxon>Sordariomycetes</taxon>
        <taxon>Sordariomycetidae</taxon>
        <taxon>Sordariales</taxon>
        <taxon>Sordariales incertae sedis</taxon>
        <taxon>Madurella</taxon>
    </lineage>
</organism>
<dbReference type="InterPro" id="IPR018982">
    <property type="entry name" value="RQC_domain"/>
</dbReference>
<proteinExistence type="inferred from homology"/>
<feature type="compositionally biased region" description="Low complexity" evidence="12">
    <location>
        <begin position="104"/>
        <end position="131"/>
    </location>
</feature>
<dbReference type="SMART" id="SM00487">
    <property type="entry name" value="DEXDc"/>
    <property type="match status" value="1"/>
</dbReference>
<dbReference type="VEuPathDB" id="FungiDB:MMYC01_206093"/>
<dbReference type="GO" id="GO:0006312">
    <property type="term" value="P:mitotic recombination"/>
    <property type="evidence" value="ECO:0007669"/>
    <property type="project" value="UniProtKB-ARBA"/>
</dbReference>
<dbReference type="InterPro" id="IPR001650">
    <property type="entry name" value="Helicase_C-like"/>
</dbReference>
<dbReference type="PROSITE" id="PS51194">
    <property type="entry name" value="HELICASE_CTER"/>
    <property type="match status" value="1"/>
</dbReference>
<dbReference type="GO" id="GO:0005634">
    <property type="term" value="C:nucleus"/>
    <property type="evidence" value="ECO:0007669"/>
    <property type="project" value="UniProtKB-SubCell"/>
</dbReference>
<dbReference type="NCBIfam" id="TIGR00614">
    <property type="entry name" value="recQ_fam"/>
    <property type="match status" value="1"/>
</dbReference>
<dbReference type="InterPro" id="IPR014001">
    <property type="entry name" value="Helicase_ATP-bd"/>
</dbReference>
<dbReference type="Pfam" id="PF00271">
    <property type="entry name" value="Helicase_C"/>
    <property type="match status" value="1"/>
</dbReference>
<dbReference type="EC" id="5.6.2.4" evidence="11"/>
<evidence type="ECO:0000256" key="4">
    <source>
        <dbReference type="ARBA" id="ARBA00022801"/>
    </source>
</evidence>
<evidence type="ECO:0000256" key="7">
    <source>
        <dbReference type="ARBA" id="ARBA00023125"/>
    </source>
</evidence>
<dbReference type="GO" id="GO:0016787">
    <property type="term" value="F:hydrolase activity"/>
    <property type="evidence" value="ECO:0007669"/>
    <property type="project" value="UniProtKB-KW"/>
</dbReference>
<feature type="region of interest" description="Disordered" evidence="12">
    <location>
        <begin position="1731"/>
        <end position="1830"/>
    </location>
</feature>
<evidence type="ECO:0000313" key="16">
    <source>
        <dbReference type="Proteomes" id="UP000078237"/>
    </source>
</evidence>
<dbReference type="PROSITE" id="PS51192">
    <property type="entry name" value="HELICASE_ATP_BIND_1"/>
    <property type="match status" value="1"/>
</dbReference>
<evidence type="ECO:0000256" key="3">
    <source>
        <dbReference type="ARBA" id="ARBA00022741"/>
    </source>
</evidence>
<comment type="caution">
    <text evidence="15">The sequence shown here is derived from an EMBL/GenBank/DDBJ whole genome shotgun (WGS) entry which is preliminary data.</text>
</comment>
<dbReference type="InterPro" id="IPR011545">
    <property type="entry name" value="DEAD/DEAH_box_helicase_dom"/>
</dbReference>
<dbReference type="GO" id="GO:0031422">
    <property type="term" value="C:RecQ family helicase-topoisomerase III complex"/>
    <property type="evidence" value="ECO:0007669"/>
    <property type="project" value="UniProtKB-ARBA"/>
</dbReference>
<feature type="compositionally biased region" description="Basic and acidic residues" evidence="12">
    <location>
        <begin position="1488"/>
        <end position="1501"/>
    </location>
</feature>
<dbReference type="GO" id="GO:0006260">
    <property type="term" value="P:DNA replication"/>
    <property type="evidence" value="ECO:0007669"/>
    <property type="project" value="InterPro"/>
</dbReference>
<feature type="region of interest" description="Disordered" evidence="12">
    <location>
        <begin position="1428"/>
        <end position="1536"/>
    </location>
</feature>
<feature type="region of interest" description="Disordered" evidence="12">
    <location>
        <begin position="704"/>
        <end position="760"/>
    </location>
</feature>
<dbReference type="FunFam" id="3.40.50.300:FF:000296">
    <property type="entry name" value="ATP-dependent DNA helicase RecQ"/>
    <property type="match status" value="1"/>
</dbReference>
<evidence type="ECO:0000259" key="14">
    <source>
        <dbReference type="PROSITE" id="PS51194"/>
    </source>
</evidence>
<feature type="region of interest" description="Disordered" evidence="12">
    <location>
        <begin position="663"/>
        <end position="689"/>
    </location>
</feature>
<dbReference type="SMART" id="SM00490">
    <property type="entry name" value="HELICc"/>
    <property type="match status" value="1"/>
</dbReference>
<dbReference type="STRING" id="100816.A0A175W148"/>
<feature type="compositionally biased region" description="Polar residues" evidence="12">
    <location>
        <begin position="79"/>
        <end position="103"/>
    </location>
</feature>
<dbReference type="CDD" id="cd17920">
    <property type="entry name" value="DEXHc_RecQ"/>
    <property type="match status" value="1"/>
</dbReference>
<keyword evidence="5 15" id="KW-0347">Helicase</keyword>
<dbReference type="EMBL" id="LCTW02000160">
    <property type="protein sequence ID" value="KXX77467.1"/>
    <property type="molecule type" value="Genomic_DNA"/>
</dbReference>
<comment type="subcellular location">
    <subcellularLocation>
        <location evidence="1">Nucleus</location>
    </subcellularLocation>
</comment>
<keyword evidence="16" id="KW-1185">Reference proteome</keyword>
<dbReference type="GO" id="GO:0000724">
    <property type="term" value="P:double-strand break repair via homologous recombination"/>
    <property type="evidence" value="ECO:0007669"/>
    <property type="project" value="TreeGrafter"/>
</dbReference>
<dbReference type="GO" id="GO:0000729">
    <property type="term" value="P:DNA double-strand break processing"/>
    <property type="evidence" value="ECO:0007669"/>
    <property type="project" value="UniProtKB-ARBA"/>
</dbReference>
<feature type="compositionally biased region" description="Low complexity" evidence="12">
    <location>
        <begin position="1798"/>
        <end position="1819"/>
    </location>
</feature>
<dbReference type="Gene3D" id="1.10.10.10">
    <property type="entry name" value="Winged helix-like DNA-binding domain superfamily/Winged helix DNA-binding domain"/>
    <property type="match status" value="1"/>
</dbReference>
<feature type="compositionally biased region" description="Low complexity" evidence="12">
    <location>
        <begin position="184"/>
        <end position="196"/>
    </location>
</feature>
<dbReference type="GO" id="GO:0005524">
    <property type="term" value="F:ATP binding"/>
    <property type="evidence" value="ECO:0007669"/>
    <property type="project" value="UniProtKB-KW"/>
</dbReference>
<comment type="catalytic activity">
    <reaction evidence="10">
        <text>Couples ATP hydrolysis with the unwinding of duplex DNA by translocating in the 3'-5' direction.</text>
        <dbReference type="EC" id="5.6.2.4"/>
    </reaction>
</comment>
<keyword evidence="6" id="KW-0067">ATP-binding</keyword>
<evidence type="ECO:0000256" key="12">
    <source>
        <dbReference type="SAM" id="MobiDB-lite"/>
    </source>
</evidence>
<evidence type="ECO:0000256" key="6">
    <source>
        <dbReference type="ARBA" id="ARBA00022840"/>
    </source>
</evidence>
<evidence type="ECO:0000256" key="8">
    <source>
        <dbReference type="ARBA" id="ARBA00023235"/>
    </source>
</evidence>
<feature type="region of interest" description="Disordered" evidence="12">
    <location>
        <begin position="831"/>
        <end position="873"/>
    </location>
</feature>
<protein>
    <recommendedName>
        <fullName evidence="11">DNA 3'-5' helicase</fullName>
        <ecNumber evidence="11">5.6.2.4</ecNumber>
    </recommendedName>
</protein>
<dbReference type="OrthoDB" id="10261556at2759"/>
<evidence type="ECO:0000256" key="2">
    <source>
        <dbReference type="ARBA" id="ARBA00005446"/>
    </source>
</evidence>
<dbReference type="InterPro" id="IPR004589">
    <property type="entry name" value="DNA_helicase_ATP-dep_RecQ"/>
</dbReference>
<feature type="compositionally biased region" description="Acidic residues" evidence="12">
    <location>
        <begin position="1505"/>
        <end position="1521"/>
    </location>
</feature>
<dbReference type="InterPro" id="IPR002464">
    <property type="entry name" value="DNA/RNA_helicase_DEAH_CS"/>
</dbReference>